<evidence type="ECO:0000256" key="6">
    <source>
        <dbReference type="ARBA" id="ARBA00022723"/>
    </source>
</evidence>
<keyword evidence="9" id="KW-0408">Iron</keyword>
<dbReference type="GO" id="GO:0035485">
    <property type="term" value="F:adenine/guanine mispair binding"/>
    <property type="evidence" value="ECO:0007669"/>
    <property type="project" value="TreeGrafter"/>
</dbReference>
<dbReference type="InterPro" id="IPR000445">
    <property type="entry name" value="HhH_motif"/>
</dbReference>
<evidence type="ECO:0000313" key="15">
    <source>
        <dbReference type="Proteomes" id="UP000176604"/>
    </source>
</evidence>
<dbReference type="InterPro" id="IPR044298">
    <property type="entry name" value="MIG/MutY"/>
</dbReference>
<comment type="similarity">
    <text evidence="3">Belongs to the Nth/MutY family.</text>
</comment>
<keyword evidence="8" id="KW-0378">Hydrolase</keyword>
<evidence type="ECO:0000256" key="11">
    <source>
        <dbReference type="ARBA" id="ARBA00023204"/>
    </source>
</evidence>
<evidence type="ECO:0000313" key="14">
    <source>
        <dbReference type="EMBL" id="OGL78248.1"/>
    </source>
</evidence>
<comment type="cofactor">
    <cofactor evidence="2">
        <name>[4Fe-4S] cluster</name>
        <dbReference type="ChEBI" id="CHEBI:49883"/>
    </cofactor>
</comment>
<keyword evidence="12" id="KW-0326">Glycosidase</keyword>
<dbReference type="InterPro" id="IPR003265">
    <property type="entry name" value="HhH-GPD_domain"/>
</dbReference>
<name>A0A1F7UKM7_9BACT</name>
<keyword evidence="7" id="KW-0227">DNA damage</keyword>
<dbReference type="GO" id="GO:0046872">
    <property type="term" value="F:metal ion binding"/>
    <property type="evidence" value="ECO:0007669"/>
    <property type="project" value="UniProtKB-KW"/>
</dbReference>
<comment type="catalytic activity">
    <reaction evidence="1">
        <text>Hydrolyzes free adenine bases from 7,8-dihydro-8-oxoguanine:adenine mismatched double-stranded DNA, leaving an apurinic site.</text>
        <dbReference type="EC" id="3.2.2.31"/>
    </reaction>
</comment>
<dbReference type="AlphaFoldDB" id="A0A1F7UKM7"/>
<proteinExistence type="inferred from homology"/>
<dbReference type="Gene3D" id="1.10.340.30">
    <property type="entry name" value="Hypothetical protein, domain 2"/>
    <property type="match status" value="1"/>
</dbReference>
<evidence type="ECO:0000256" key="10">
    <source>
        <dbReference type="ARBA" id="ARBA00023014"/>
    </source>
</evidence>
<dbReference type="SMART" id="SM00478">
    <property type="entry name" value="ENDO3c"/>
    <property type="match status" value="1"/>
</dbReference>
<dbReference type="InterPro" id="IPR004036">
    <property type="entry name" value="Endonuclease-III-like_CS2"/>
</dbReference>
<sequence>MRWRKTRDPYKILVSEIMLQQTQVKRVEKFYPKFIGAFPNFRALARAPLKSVLKIWQGMGYNRRAMALKKIAQKIDTEYHGKLPDDIETLKLLPGIGEATASAVIAYAFNRPVAFVETNIRRVFIFYFFTEKHTPSSRLPLSRGRSIRDQEILKLVAQTLDRKNPRAWYWALMDYGVMLAAREKENPNTRSARYRKQSRFEGSRRQMRGMVLRLLLAQGSATRRELKEFQNALPGLLREGFIKKAKGAYRLV</sequence>
<keyword evidence="10" id="KW-0411">Iron-sulfur</keyword>
<evidence type="ECO:0000259" key="13">
    <source>
        <dbReference type="SMART" id="SM00478"/>
    </source>
</evidence>
<comment type="caution">
    <text evidence="14">The sequence shown here is derived from an EMBL/GenBank/DDBJ whole genome shotgun (WGS) entry which is preliminary data.</text>
</comment>
<dbReference type="EMBL" id="MGEF01000036">
    <property type="protein sequence ID" value="OGL78248.1"/>
    <property type="molecule type" value="Genomic_DNA"/>
</dbReference>
<evidence type="ECO:0000256" key="7">
    <source>
        <dbReference type="ARBA" id="ARBA00022763"/>
    </source>
</evidence>
<dbReference type="PANTHER" id="PTHR42944">
    <property type="entry name" value="ADENINE DNA GLYCOSYLASE"/>
    <property type="match status" value="1"/>
</dbReference>
<evidence type="ECO:0000256" key="2">
    <source>
        <dbReference type="ARBA" id="ARBA00001966"/>
    </source>
</evidence>
<dbReference type="GO" id="GO:0051536">
    <property type="term" value="F:iron-sulfur cluster binding"/>
    <property type="evidence" value="ECO:0007669"/>
    <property type="project" value="UniProtKB-KW"/>
</dbReference>
<dbReference type="InterPro" id="IPR011257">
    <property type="entry name" value="DNA_glycosylase"/>
</dbReference>
<dbReference type="Gene3D" id="1.10.1670.10">
    <property type="entry name" value="Helix-hairpin-Helix base-excision DNA repair enzymes (C-terminal)"/>
    <property type="match status" value="1"/>
</dbReference>
<dbReference type="GO" id="GO:0006284">
    <property type="term" value="P:base-excision repair"/>
    <property type="evidence" value="ECO:0007669"/>
    <property type="project" value="InterPro"/>
</dbReference>
<dbReference type="Pfam" id="PF00730">
    <property type="entry name" value="HhH-GPD"/>
    <property type="match status" value="1"/>
</dbReference>
<dbReference type="GO" id="GO:0006298">
    <property type="term" value="P:mismatch repair"/>
    <property type="evidence" value="ECO:0007669"/>
    <property type="project" value="TreeGrafter"/>
</dbReference>
<dbReference type="PANTHER" id="PTHR42944:SF1">
    <property type="entry name" value="ADENINE DNA GLYCOSYLASE"/>
    <property type="match status" value="1"/>
</dbReference>
<dbReference type="EC" id="3.2.2.31" evidence="4"/>
<evidence type="ECO:0000256" key="3">
    <source>
        <dbReference type="ARBA" id="ARBA00008343"/>
    </source>
</evidence>
<gene>
    <name evidence="14" type="ORF">A3J43_03275</name>
</gene>
<feature type="domain" description="HhH-GPD" evidence="13">
    <location>
        <begin position="18"/>
        <end position="178"/>
    </location>
</feature>
<keyword evidence="11" id="KW-0234">DNA repair</keyword>
<dbReference type="SUPFAM" id="SSF48150">
    <property type="entry name" value="DNA-glycosylase"/>
    <property type="match status" value="1"/>
</dbReference>
<evidence type="ECO:0000256" key="9">
    <source>
        <dbReference type="ARBA" id="ARBA00023004"/>
    </source>
</evidence>
<protein>
    <recommendedName>
        <fullName evidence="5">Adenine DNA glycosylase</fullName>
        <ecNumber evidence="4">3.2.2.31</ecNumber>
    </recommendedName>
</protein>
<dbReference type="STRING" id="1802397.A3J43_03275"/>
<accession>A0A1F7UKM7</accession>
<organism evidence="14 15">
    <name type="scientific">Candidatus Uhrbacteria bacterium RIFCSPHIGHO2_12_FULL_54_23</name>
    <dbReference type="NCBI Taxonomy" id="1802397"/>
    <lineage>
        <taxon>Bacteria</taxon>
        <taxon>Candidatus Uhriibacteriota</taxon>
    </lineage>
</organism>
<dbReference type="Proteomes" id="UP000176604">
    <property type="component" value="Unassembled WGS sequence"/>
</dbReference>
<evidence type="ECO:0000256" key="4">
    <source>
        <dbReference type="ARBA" id="ARBA00012045"/>
    </source>
</evidence>
<keyword evidence="6" id="KW-0479">Metal-binding</keyword>
<evidence type="ECO:0000256" key="12">
    <source>
        <dbReference type="ARBA" id="ARBA00023295"/>
    </source>
</evidence>
<dbReference type="PROSITE" id="PS01155">
    <property type="entry name" value="ENDONUCLEASE_III_2"/>
    <property type="match status" value="1"/>
</dbReference>
<evidence type="ECO:0000256" key="1">
    <source>
        <dbReference type="ARBA" id="ARBA00000843"/>
    </source>
</evidence>
<dbReference type="CDD" id="cd00056">
    <property type="entry name" value="ENDO3c"/>
    <property type="match status" value="1"/>
</dbReference>
<reference evidence="14 15" key="1">
    <citation type="journal article" date="2016" name="Nat. Commun.">
        <title>Thousands of microbial genomes shed light on interconnected biogeochemical processes in an aquifer system.</title>
        <authorList>
            <person name="Anantharaman K."/>
            <person name="Brown C.T."/>
            <person name="Hug L.A."/>
            <person name="Sharon I."/>
            <person name="Castelle C.J."/>
            <person name="Probst A.J."/>
            <person name="Thomas B.C."/>
            <person name="Singh A."/>
            <person name="Wilkins M.J."/>
            <person name="Karaoz U."/>
            <person name="Brodie E.L."/>
            <person name="Williams K.H."/>
            <person name="Hubbard S.S."/>
            <person name="Banfield J.F."/>
        </authorList>
    </citation>
    <scope>NUCLEOTIDE SEQUENCE [LARGE SCALE GENOMIC DNA]</scope>
</reference>
<dbReference type="InterPro" id="IPR023170">
    <property type="entry name" value="HhH_base_excis_C"/>
</dbReference>
<dbReference type="GO" id="GO:0000701">
    <property type="term" value="F:purine-specific mismatch base pair DNA N-glycosylase activity"/>
    <property type="evidence" value="ECO:0007669"/>
    <property type="project" value="UniProtKB-EC"/>
</dbReference>
<dbReference type="GO" id="GO:0032357">
    <property type="term" value="F:oxidized purine DNA binding"/>
    <property type="evidence" value="ECO:0007669"/>
    <property type="project" value="TreeGrafter"/>
</dbReference>
<dbReference type="Pfam" id="PF00633">
    <property type="entry name" value="HHH"/>
    <property type="match status" value="1"/>
</dbReference>
<evidence type="ECO:0000256" key="5">
    <source>
        <dbReference type="ARBA" id="ARBA00022023"/>
    </source>
</evidence>
<evidence type="ECO:0000256" key="8">
    <source>
        <dbReference type="ARBA" id="ARBA00022801"/>
    </source>
</evidence>
<dbReference type="GO" id="GO:0034039">
    <property type="term" value="F:8-oxo-7,8-dihydroguanine DNA N-glycosylase activity"/>
    <property type="evidence" value="ECO:0007669"/>
    <property type="project" value="TreeGrafter"/>
</dbReference>